<dbReference type="EC" id="4.3.2.7" evidence="1"/>
<evidence type="ECO:0000313" key="4">
    <source>
        <dbReference type="Proteomes" id="UP000321085"/>
    </source>
</evidence>
<dbReference type="GO" id="GO:0016740">
    <property type="term" value="F:transferase activity"/>
    <property type="evidence" value="ECO:0007669"/>
    <property type="project" value="UniProtKB-KW"/>
</dbReference>
<keyword evidence="2" id="KW-0456">Lyase</keyword>
<dbReference type="InterPro" id="IPR013024">
    <property type="entry name" value="GGCT-like"/>
</dbReference>
<keyword evidence="3" id="KW-0808">Transferase</keyword>
<organism evidence="3 4">
    <name type="scientific">Microvirga aerophila</name>
    <dbReference type="NCBI Taxonomy" id="670291"/>
    <lineage>
        <taxon>Bacteria</taxon>
        <taxon>Pseudomonadati</taxon>
        <taxon>Pseudomonadota</taxon>
        <taxon>Alphaproteobacteria</taxon>
        <taxon>Hyphomicrobiales</taxon>
        <taxon>Methylobacteriaceae</taxon>
        <taxon>Microvirga</taxon>
    </lineage>
</organism>
<evidence type="ECO:0000256" key="1">
    <source>
        <dbReference type="ARBA" id="ARBA00012344"/>
    </source>
</evidence>
<dbReference type="GO" id="GO:0061928">
    <property type="term" value="F:glutathione specific gamma-glutamylcyclotransferase activity"/>
    <property type="evidence" value="ECO:0007669"/>
    <property type="project" value="UniProtKB-EC"/>
</dbReference>
<dbReference type="AlphaFoldDB" id="A0A512BZE8"/>
<dbReference type="GO" id="GO:0006751">
    <property type="term" value="P:glutathione catabolic process"/>
    <property type="evidence" value="ECO:0007669"/>
    <property type="project" value="InterPro"/>
</dbReference>
<comment type="caution">
    <text evidence="3">The sequence shown here is derived from an EMBL/GenBank/DDBJ whole genome shotgun (WGS) entry which is preliminary data.</text>
</comment>
<dbReference type="Proteomes" id="UP000321085">
    <property type="component" value="Unassembled WGS sequence"/>
</dbReference>
<evidence type="ECO:0000256" key="2">
    <source>
        <dbReference type="ARBA" id="ARBA00023239"/>
    </source>
</evidence>
<sequence>MPSTKRQMALTAELVASVARVVEDAGPSPGAVYLTDADYDAIIRDMLAQAPAGDLWLFGYGSLLWKPSFDYAERRMATVQGWHRSFCLRIARFRATRDQNGLMMVLDRGGQCQGMILCVPADQAPSVLNGLFRRELVVNPPATPPRWLTAQTEDGPVQALGFVIDRHSPFYAGRLPLEEVADVLAKAAGHWGSCAEYLQNTVAHLEELGIRDRNLWRLQALVAERIQAATAHPGSNTISPVE</sequence>
<dbReference type="PANTHER" id="PTHR12192:SF2">
    <property type="entry name" value="GLUTATHIONE-SPECIFIC GAMMA-GLUTAMYLCYCLOTRANSFERASE 2"/>
    <property type="match status" value="1"/>
</dbReference>
<reference evidence="3 4" key="1">
    <citation type="submission" date="2019-07" db="EMBL/GenBank/DDBJ databases">
        <title>Whole genome shotgun sequence of Microvirga aerophila NBRC 106136.</title>
        <authorList>
            <person name="Hosoyama A."/>
            <person name="Uohara A."/>
            <person name="Ohji S."/>
            <person name="Ichikawa N."/>
        </authorList>
    </citation>
    <scope>NUCLEOTIDE SEQUENCE [LARGE SCALE GENOMIC DNA]</scope>
    <source>
        <strain evidence="3 4">NBRC 106136</strain>
    </source>
</reference>
<protein>
    <recommendedName>
        <fullName evidence="1">glutathione-specific gamma-glutamylcyclotransferase</fullName>
        <ecNumber evidence="1">4.3.2.7</ecNumber>
    </recommendedName>
</protein>
<accession>A0A512BZE8</accession>
<keyword evidence="4" id="KW-1185">Reference proteome</keyword>
<dbReference type="GO" id="GO:0005737">
    <property type="term" value="C:cytoplasm"/>
    <property type="evidence" value="ECO:0007669"/>
    <property type="project" value="TreeGrafter"/>
</dbReference>
<proteinExistence type="predicted"/>
<evidence type="ECO:0000313" key="3">
    <source>
        <dbReference type="EMBL" id="GEO17318.1"/>
    </source>
</evidence>
<gene>
    <name evidence="3" type="ORF">MAE02_50140</name>
</gene>
<name>A0A512BZE8_9HYPH</name>
<dbReference type="Pfam" id="PF04752">
    <property type="entry name" value="ChaC"/>
    <property type="match status" value="1"/>
</dbReference>
<dbReference type="CDD" id="cd06661">
    <property type="entry name" value="GGCT_like"/>
    <property type="match status" value="1"/>
</dbReference>
<dbReference type="PANTHER" id="PTHR12192">
    <property type="entry name" value="CATION TRANSPORT PROTEIN CHAC-RELATED"/>
    <property type="match status" value="1"/>
</dbReference>
<dbReference type="InterPro" id="IPR006840">
    <property type="entry name" value="ChaC"/>
</dbReference>
<dbReference type="RefSeq" id="WP_147022299.1">
    <property type="nucleotide sequence ID" value="NZ_BJYU01000100.1"/>
</dbReference>
<dbReference type="Gene3D" id="3.10.490.10">
    <property type="entry name" value="Gamma-glutamyl cyclotransferase-like"/>
    <property type="match status" value="1"/>
</dbReference>
<dbReference type="EMBL" id="BJYU01000100">
    <property type="protein sequence ID" value="GEO17318.1"/>
    <property type="molecule type" value="Genomic_DNA"/>
</dbReference>